<comment type="subunit">
    <text evidence="6">Part of the H/ACA small nucleolar ribonucleoprotein (H/ACA snoRNP) complex, which contains NHP2/NOLA2, GAR1/NOLA1, NOP10/NOLA3, and DKC1/NOLA4, which is presumed to be the catalytic subunit. The complex contains a stable core formed by binding of one or two NOP10-DKC1 heterodimers to NHP2; GAR1 subsequently binds to this core via DKC1. The complex binds a box H/ACA small nucleolar RNA (snoRNA), which may target the specific site of modification within the RNA substrate. During assembly, the complex contains NAF1 instead of GAR1/NOLA1. The complex also interacts with TERC, which contains a 3'-terminal domain related to the box H/ACA snoRNAs. Specific interactions with snoRNAs or TERC are mediated by GAR1 and NHP2. Associates with NOLC1/NOPP140. H/ACA snoRNPs interact with the SMN complex, consisting of SMN1 or SMN2, GEMIN2/SIP1, DDX20/GEMIN3, and GEMIN4. This is mediated by interaction between GAR1 and SMN1 or SMN2. The SMN complex may be required for correct assembly of the H/ACA snoRNP complex. Component of the telomerase holoenzyme complex composed of one molecule of TERT, one molecule of WRAP53/TCAB1, two molecules of H/ACA ribonucleoprotein complex subunits DKC1, NOP10, NHP2 and GAR1, and a telomerase RNA template component (TERC). The telomerase holoenzyme complex is associated with TEP1, SMG6/EST1A and POT1.</text>
</comment>
<evidence type="ECO:0000256" key="2">
    <source>
        <dbReference type="ARBA" id="ARBA00007337"/>
    </source>
</evidence>
<comment type="function">
    <text evidence="6">Common component of the spliceosome and rRNA processing machinery.</text>
</comment>
<dbReference type="GeneTree" id="ENSGT00550000074840"/>
<dbReference type="OMA" id="ICLAYIH"/>
<comment type="subcellular location">
    <subcellularLocation>
        <location evidence="1 6">Nucleus</location>
        <location evidence="1 6">Nucleolus</location>
    </subcellularLocation>
</comment>
<name>A0A2K5PZR2_CEBIM</name>
<dbReference type="PANTHER" id="PTHR23105">
    <property type="entry name" value="RIBOSOMAL PROTEIN L7AE FAMILY MEMBER"/>
    <property type="match status" value="1"/>
</dbReference>
<reference evidence="8" key="1">
    <citation type="submission" date="2025-08" db="UniProtKB">
        <authorList>
            <consortium name="Ensembl"/>
        </authorList>
    </citation>
    <scope>IDENTIFICATION</scope>
</reference>
<dbReference type="PRINTS" id="PR00883">
    <property type="entry name" value="NUCLEARHMG"/>
</dbReference>
<dbReference type="InterPro" id="IPR018492">
    <property type="entry name" value="Ribosomal_eL8/Nhp2"/>
</dbReference>
<dbReference type="InterPro" id="IPR029064">
    <property type="entry name" value="Ribosomal_eL30-like_sf"/>
</dbReference>
<dbReference type="GO" id="GO:0031429">
    <property type="term" value="C:box H/ACA snoRNP complex"/>
    <property type="evidence" value="ECO:0007669"/>
    <property type="project" value="UniProtKB-UniRule"/>
</dbReference>
<dbReference type="GO" id="GO:0000398">
    <property type="term" value="P:mRNA splicing, via spliceosome"/>
    <property type="evidence" value="ECO:0007669"/>
    <property type="project" value="UniProtKB-UniRule"/>
</dbReference>
<feature type="domain" description="Ribosomal protein eL8/eL30/eS12/Gadd45" evidence="7">
    <location>
        <begin position="32"/>
        <end position="104"/>
    </location>
</feature>
<dbReference type="PRINTS" id="PR00881">
    <property type="entry name" value="L7ARS6FAMILY"/>
</dbReference>
<keyword evidence="4 6" id="KW-0539">Nucleus</keyword>
<proteinExistence type="inferred from homology"/>
<dbReference type="Gene3D" id="3.30.1330.30">
    <property type="match status" value="1"/>
</dbReference>
<evidence type="ECO:0000256" key="1">
    <source>
        <dbReference type="ARBA" id="ARBA00004604"/>
    </source>
</evidence>
<accession>A0A2K5PZR2</accession>
<evidence type="ECO:0000259" key="7">
    <source>
        <dbReference type="Pfam" id="PF01248"/>
    </source>
</evidence>
<reference evidence="8" key="2">
    <citation type="submission" date="2025-09" db="UniProtKB">
        <authorList>
            <consortium name="Ensembl"/>
        </authorList>
    </citation>
    <scope>IDENTIFICATION</scope>
</reference>
<comment type="similarity">
    <text evidence="2 6">Belongs to the eukaryotic ribosomal protein eL8 family.</text>
</comment>
<protein>
    <recommendedName>
        <fullName evidence="6">H/ACA ribonucleoprotein complex subunit 2</fullName>
    </recommendedName>
</protein>
<dbReference type="InterPro" id="IPR050257">
    <property type="entry name" value="eL8/uL1-like"/>
</dbReference>
<dbReference type="Pfam" id="PF01248">
    <property type="entry name" value="Ribosomal_L7Ae"/>
    <property type="match status" value="1"/>
</dbReference>
<dbReference type="SUPFAM" id="SSF55315">
    <property type="entry name" value="L30e-like"/>
    <property type="match status" value="1"/>
</dbReference>
<keyword evidence="9" id="KW-1185">Reference proteome</keyword>
<organism evidence="8 9">
    <name type="scientific">Cebus imitator</name>
    <name type="common">Panamanian white-faced capuchin</name>
    <name type="synonym">Cebus capucinus imitator</name>
    <dbReference type="NCBI Taxonomy" id="2715852"/>
    <lineage>
        <taxon>Eukaryota</taxon>
        <taxon>Metazoa</taxon>
        <taxon>Chordata</taxon>
        <taxon>Craniata</taxon>
        <taxon>Vertebrata</taxon>
        <taxon>Euteleostomi</taxon>
        <taxon>Mammalia</taxon>
        <taxon>Eutheria</taxon>
        <taxon>Euarchontoglires</taxon>
        <taxon>Primates</taxon>
        <taxon>Haplorrhini</taxon>
        <taxon>Platyrrhini</taxon>
        <taxon>Cebidae</taxon>
        <taxon>Cebinae</taxon>
        <taxon>Cebus</taxon>
    </lineage>
</organism>
<evidence type="ECO:0000256" key="6">
    <source>
        <dbReference type="RuleBase" id="RU366039"/>
    </source>
</evidence>
<keyword evidence="5 6" id="KW-0687">Ribonucleoprotein</keyword>
<dbReference type="STRING" id="9516.ENSCCAP00000009097"/>
<comment type="function">
    <text evidence="6">Required for ribosome biogenesis and telomere maintenance. Part of the H/ACA small nucleolar ribonucleoprotein (H/ACA snoRNP) complex, which catalyzes pseudouridylation of rRNA. This involves the isomerization of uridine such that the ribose is subsequently attached to C5, instead of the normal N1. Each rRNA can contain up to 100 pseudouridine ('psi') residues, which may serve to stabilize the conformation of rRNAs. May also be required for correct processing or intranuclear trafficking of TERC, the RNA component of the telomerase reverse transcriptase (TERT) holoenzyme.</text>
</comment>
<dbReference type="InterPro" id="IPR002415">
    <property type="entry name" value="H/ACA_rnp_Nhp2-like"/>
</dbReference>
<dbReference type="Ensembl" id="ENSCCAT00000026479.1">
    <property type="protein sequence ID" value="ENSCCAP00000009097.1"/>
    <property type="gene ID" value="ENSCCAG00000022308.1"/>
</dbReference>
<evidence type="ECO:0000256" key="5">
    <source>
        <dbReference type="ARBA" id="ARBA00023274"/>
    </source>
</evidence>
<evidence type="ECO:0000313" key="9">
    <source>
        <dbReference type="Proteomes" id="UP000233040"/>
    </source>
</evidence>
<dbReference type="InterPro" id="IPR004038">
    <property type="entry name" value="Ribosomal_eL8/eL30/eS12/Gad45"/>
</dbReference>
<dbReference type="Proteomes" id="UP000233040">
    <property type="component" value="Unassembled WGS sequence"/>
</dbReference>
<dbReference type="AlphaFoldDB" id="A0A2K5PZR2"/>
<keyword evidence="3 6" id="KW-0694">RNA-binding</keyword>
<evidence type="ECO:0000313" key="8">
    <source>
        <dbReference type="Ensembl" id="ENSCCAP00000009097.1"/>
    </source>
</evidence>
<dbReference type="GO" id="GO:0003723">
    <property type="term" value="F:RNA binding"/>
    <property type="evidence" value="ECO:0007669"/>
    <property type="project" value="UniProtKB-UniRule"/>
</dbReference>
<sequence length="107" mass="11628">VTEANVNSKAYRLADARLTKKLLDLTQQSCNYDEATKTLNRGISAFTVMAVDAEPLDVILYLPLLCKDKTMPYVVVCSKEALGKACGVCRPVIACSVTITEGSQLKQ</sequence>
<evidence type="ECO:0000256" key="3">
    <source>
        <dbReference type="ARBA" id="ARBA00022884"/>
    </source>
</evidence>
<evidence type="ECO:0000256" key="4">
    <source>
        <dbReference type="ARBA" id="ARBA00023242"/>
    </source>
</evidence>